<accession>A0ABT4DPD0</accession>
<keyword evidence="2" id="KW-1185">Reference proteome</keyword>
<proteinExistence type="predicted"/>
<evidence type="ECO:0000313" key="1">
    <source>
        <dbReference type="EMBL" id="MCY9519199.1"/>
    </source>
</evidence>
<protein>
    <recommendedName>
        <fullName evidence="3">F5/8 type C domain-containing protein</fullName>
    </recommendedName>
</protein>
<evidence type="ECO:0008006" key="3">
    <source>
        <dbReference type="Google" id="ProtNLM"/>
    </source>
</evidence>
<reference evidence="1 2" key="1">
    <citation type="submission" date="2022-05" db="EMBL/GenBank/DDBJ databases">
        <title>Genome Sequencing of Bee-Associated Microbes.</title>
        <authorList>
            <person name="Dunlap C."/>
        </authorList>
    </citation>
    <scope>NUCLEOTIDE SEQUENCE [LARGE SCALE GENOMIC DNA]</scope>
    <source>
        <strain evidence="1 2">NRRL NRS-1438</strain>
    </source>
</reference>
<organism evidence="1 2">
    <name type="scientific">Paenibacillus apiarius</name>
    <dbReference type="NCBI Taxonomy" id="46240"/>
    <lineage>
        <taxon>Bacteria</taxon>
        <taxon>Bacillati</taxon>
        <taxon>Bacillota</taxon>
        <taxon>Bacilli</taxon>
        <taxon>Bacillales</taxon>
        <taxon>Paenibacillaceae</taxon>
        <taxon>Paenibacillus</taxon>
    </lineage>
</organism>
<dbReference type="Proteomes" id="UP001207626">
    <property type="component" value="Unassembled WGS sequence"/>
</dbReference>
<comment type="caution">
    <text evidence="1">The sequence shown here is derived from an EMBL/GenBank/DDBJ whole genome shotgun (WGS) entry which is preliminary data.</text>
</comment>
<sequence length="191" mass="21612">MATQEIGLPIKFETGTFNNTIVKNGKLQLAELKQDDKGNIVYAPYGSWESQLILIQDKITSFKRIVANIEAKGAATYKIYTKSSEDGTTWTDYEAIDETDGSIHSPAAKYAKVKVEMIAPLVDATFTVDEFTQTAKYTNEFVNSDNGVLEIKKHYCYKYARDESWQDEGVILRKKIPHSKLKKIDSLRVEV</sequence>
<dbReference type="RefSeq" id="WP_087433155.1">
    <property type="nucleotide sequence ID" value="NZ_JAMDLV010000064.1"/>
</dbReference>
<dbReference type="EMBL" id="JAMDLW010000006">
    <property type="protein sequence ID" value="MCY9519199.1"/>
    <property type="molecule type" value="Genomic_DNA"/>
</dbReference>
<name>A0ABT4DPD0_9BACL</name>
<evidence type="ECO:0000313" key="2">
    <source>
        <dbReference type="Proteomes" id="UP001207626"/>
    </source>
</evidence>
<gene>
    <name evidence="1" type="ORF">M5X09_05815</name>
</gene>